<name>A0AB39HSN3_9BACI</name>
<reference evidence="2" key="1">
    <citation type="submission" date="2024-07" db="EMBL/GenBank/DDBJ databases">
        <title>Halotolerant mesophilic bacterium Ornithinibacillus sp. 4-3, sp. nov., isolated from soil.</title>
        <authorList>
            <person name="Sidarenka A.V."/>
            <person name="Guliayeva D.E."/>
            <person name="Leanovich S.I."/>
            <person name="Hileuskaya K.S."/>
            <person name="Akhremchuk A.E."/>
            <person name="Sikolenko M.A."/>
            <person name="Valentovich L.N."/>
        </authorList>
    </citation>
    <scope>NUCLEOTIDE SEQUENCE</scope>
    <source>
        <strain evidence="2">4-3</strain>
    </source>
</reference>
<proteinExistence type="predicted"/>
<sequence length="160" mass="19213">MKYSGSSVKDKLYKCESNYIVFTHIFLYFLIEYFYVLHDERENILDDERKELERKLLLSLSSLEKIHYHFFHQKDLIEEIYYSDVPIIALNNDVSDEYIKEDIRKQIIELRELIDKCSFLLKSYKIRCMDTLHLLLSYYPKVTIINTAPSPPWLSISSNI</sequence>
<organism evidence="2">
    <name type="scientific">Ornithinibacillus sp. 4-3</name>
    <dbReference type="NCBI Taxonomy" id="3231488"/>
    <lineage>
        <taxon>Bacteria</taxon>
        <taxon>Bacillati</taxon>
        <taxon>Bacillota</taxon>
        <taxon>Bacilli</taxon>
        <taxon>Bacillales</taxon>
        <taxon>Bacillaceae</taxon>
        <taxon>Ornithinibacillus</taxon>
    </lineage>
</organism>
<evidence type="ECO:0000313" key="2">
    <source>
        <dbReference type="EMBL" id="XDK33570.1"/>
    </source>
</evidence>
<dbReference type="RefSeq" id="WP_368654248.1">
    <property type="nucleotide sequence ID" value="NZ_CP162599.1"/>
</dbReference>
<evidence type="ECO:0000256" key="1">
    <source>
        <dbReference type="SAM" id="Phobius"/>
    </source>
</evidence>
<dbReference type="AlphaFoldDB" id="A0AB39HSN3"/>
<protein>
    <submittedName>
        <fullName evidence="2">Uncharacterized protein</fullName>
    </submittedName>
</protein>
<keyword evidence="1" id="KW-0472">Membrane</keyword>
<keyword evidence="1" id="KW-1133">Transmembrane helix</keyword>
<accession>A0AB39HSN3</accession>
<keyword evidence="1" id="KW-0812">Transmembrane</keyword>
<feature type="transmembrane region" description="Helical" evidence="1">
    <location>
        <begin position="20"/>
        <end position="37"/>
    </location>
</feature>
<gene>
    <name evidence="2" type="ORF">AB4Y30_04210</name>
</gene>
<dbReference type="EMBL" id="CP162599">
    <property type="protein sequence ID" value="XDK33570.1"/>
    <property type="molecule type" value="Genomic_DNA"/>
</dbReference>